<dbReference type="GO" id="GO:0103117">
    <property type="term" value="F:UDP-3-O-acyl-N-acetylglucosamine deacetylase activity"/>
    <property type="evidence" value="ECO:0007669"/>
    <property type="project" value="UniProtKB-EC"/>
</dbReference>
<proteinExistence type="inferred from homology"/>
<evidence type="ECO:0000256" key="9">
    <source>
        <dbReference type="ARBA" id="ARBA00023098"/>
    </source>
</evidence>
<dbReference type="NCBIfam" id="TIGR00325">
    <property type="entry name" value="lpxC"/>
    <property type="match status" value="1"/>
</dbReference>
<keyword evidence="4" id="KW-0444">Lipid biosynthesis</keyword>
<evidence type="ECO:0000256" key="2">
    <source>
        <dbReference type="ARBA" id="ARBA00005002"/>
    </source>
</evidence>
<evidence type="ECO:0000256" key="7">
    <source>
        <dbReference type="ARBA" id="ARBA00022801"/>
    </source>
</evidence>
<evidence type="ECO:0000313" key="11">
    <source>
        <dbReference type="EMBL" id="SVC31121.1"/>
    </source>
</evidence>
<dbReference type="InterPro" id="IPR015870">
    <property type="entry name" value="UDP-acyl_N-AcGlcN_deAcase_N"/>
</dbReference>
<comment type="cofactor">
    <cofactor evidence="1">
        <name>Zn(2+)</name>
        <dbReference type="ChEBI" id="CHEBI:29105"/>
    </cofactor>
</comment>
<dbReference type="GO" id="GO:0016020">
    <property type="term" value="C:membrane"/>
    <property type="evidence" value="ECO:0007669"/>
    <property type="project" value="GOC"/>
</dbReference>
<evidence type="ECO:0000256" key="8">
    <source>
        <dbReference type="ARBA" id="ARBA00022833"/>
    </source>
</evidence>
<dbReference type="PANTHER" id="PTHR33694:SF1">
    <property type="entry name" value="UDP-3-O-ACYL-N-ACETYLGLUCOSAMINE DEACETYLASE 1, MITOCHONDRIAL-RELATED"/>
    <property type="match status" value="1"/>
</dbReference>
<comment type="pathway">
    <text evidence="2">Glycolipid biosynthesis; lipid IV(A) biosynthesis; lipid IV(A) from (3R)-3-hydroxytetradecanoyl-[acyl-carrier-protein] and UDP-N-acetyl-alpha-D-glucosamine: step 2/6.</text>
</comment>
<evidence type="ECO:0000256" key="3">
    <source>
        <dbReference type="ARBA" id="ARBA00012745"/>
    </source>
</evidence>
<organism evidence="11">
    <name type="scientific">marine metagenome</name>
    <dbReference type="NCBI Taxonomy" id="408172"/>
    <lineage>
        <taxon>unclassified sequences</taxon>
        <taxon>metagenomes</taxon>
        <taxon>ecological metagenomes</taxon>
    </lineage>
</organism>
<dbReference type="InterPro" id="IPR004463">
    <property type="entry name" value="UDP-acyl_GlcNac_deAcase"/>
</dbReference>
<evidence type="ECO:0000256" key="6">
    <source>
        <dbReference type="ARBA" id="ARBA00022723"/>
    </source>
</evidence>
<keyword evidence="5" id="KW-0441">Lipid A biosynthesis</keyword>
<dbReference type="UniPathway" id="UPA00359">
    <property type="reaction ID" value="UER00478"/>
</dbReference>
<sequence>MNYSKQRTIAEECTLEGVGVHSGENASLTMKPSEVGGISFRRVDMDGSPEIPANLESVVGTDHGTSLGSGSATVLTVEHVMAALGVAGIDHVILELSGCELPILDGSFRSYLDAISEAGIVELDAPAEVVRVQKTLAVNVPTGASYVATPSENLRISATIDFEHPDIGRQFGSFDISEEVFRREIAPARTFGFHEDAEELRARGLAQGASLDNTIVLDANGVINDGLRFGDEFLRHKVGDLIGDLALIGGRLEGHIVSERPSHEGNIALARKLND</sequence>
<dbReference type="PANTHER" id="PTHR33694">
    <property type="entry name" value="UDP-3-O-ACYL-N-ACETYLGLUCOSAMINE DEACETYLASE 1, MITOCHONDRIAL-RELATED"/>
    <property type="match status" value="1"/>
</dbReference>
<gene>
    <name evidence="11" type="ORF">METZ01_LOCUS283975</name>
</gene>
<keyword evidence="8" id="KW-0862">Zinc</keyword>
<dbReference type="GO" id="GO:0009245">
    <property type="term" value="P:lipid A biosynthetic process"/>
    <property type="evidence" value="ECO:0007669"/>
    <property type="project" value="UniProtKB-KW"/>
</dbReference>
<reference evidence="11" key="1">
    <citation type="submission" date="2018-05" db="EMBL/GenBank/DDBJ databases">
        <authorList>
            <person name="Lanie J.A."/>
            <person name="Ng W.-L."/>
            <person name="Kazmierczak K.M."/>
            <person name="Andrzejewski T.M."/>
            <person name="Davidsen T.M."/>
            <person name="Wayne K.J."/>
            <person name="Tettelin H."/>
            <person name="Glass J.I."/>
            <person name="Rusch D."/>
            <person name="Podicherti R."/>
            <person name="Tsui H.-C.T."/>
            <person name="Winkler M.E."/>
        </authorList>
    </citation>
    <scope>NUCLEOTIDE SEQUENCE</scope>
</reference>
<comment type="catalytic activity">
    <reaction evidence="10">
        <text>a UDP-3-O-[(3R)-3-hydroxyacyl]-N-acetyl-alpha-D-glucosamine + H2O = a UDP-3-O-[(3R)-3-hydroxyacyl]-alpha-D-glucosamine + acetate</text>
        <dbReference type="Rhea" id="RHEA:67816"/>
        <dbReference type="ChEBI" id="CHEBI:15377"/>
        <dbReference type="ChEBI" id="CHEBI:30089"/>
        <dbReference type="ChEBI" id="CHEBI:137740"/>
        <dbReference type="ChEBI" id="CHEBI:173225"/>
        <dbReference type="EC" id="3.5.1.108"/>
    </reaction>
</comment>
<dbReference type="GO" id="GO:0046872">
    <property type="term" value="F:metal ion binding"/>
    <property type="evidence" value="ECO:0007669"/>
    <property type="project" value="UniProtKB-KW"/>
</dbReference>
<dbReference type="SUPFAM" id="SSF54211">
    <property type="entry name" value="Ribosomal protein S5 domain 2-like"/>
    <property type="match status" value="2"/>
</dbReference>
<dbReference type="AlphaFoldDB" id="A0A382L889"/>
<keyword evidence="9" id="KW-0443">Lipid metabolism</keyword>
<dbReference type="InterPro" id="IPR011334">
    <property type="entry name" value="UDP-acyl_GlcNac_deAcase_C"/>
</dbReference>
<dbReference type="HAMAP" id="MF_00388">
    <property type="entry name" value="LpxC"/>
    <property type="match status" value="1"/>
</dbReference>
<dbReference type="EMBL" id="UINC01084455">
    <property type="protein sequence ID" value="SVC31121.1"/>
    <property type="molecule type" value="Genomic_DNA"/>
</dbReference>
<evidence type="ECO:0000256" key="1">
    <source>
        <dbReference type="ARBA" id="ARBA00001947"/>
    </source>
</evidence>
<keyword evidence="6" id="KW-0479">Metal-binding</keyword>
<dbReference type="Gene3D" id="3.30.1700.10">
    <property type="entry name" value="lpxc deacetylase, domain 2"/>
    <property type="match status" value="1"/>
</dbReference>
<dbReference type="EC" id="3.5.1.108" evidence="3"/>
<protein>
    <recommendedName>
        <fullName evidence="3">UDP-3-O-acyl-N-acetylglucosamine deacetylase</fullName>
        <ecNumber evidence="3">3.5.1.108</ecNumber>
    </recommendedName>
</protein>
<evidence type="ECO:0000256" key="5">
    <source>
        <dbReference type="ARBA" id="ARBA00022556"/>
    </source>
</evidence>
<accession>A0A382L889</accession>
<dbReference type="InterPro" id="IPR020568">
    <property type="entry name" value="Ribosomal_Su5_D2-typ_SF"/>
</dbReference>
<evidence type="ECO:0000256" key="10">
    <source>
        <dbReference type="ARBA" id="ARBA00024535"/>
    </source>
</evidence>
<keyword evidence="7" id="KW-0378">Hydrolase</keyword>
<feature type="non-terminal residue" evidence="11">
    <location>
        <position position="275"/>
    </location>
</feature>
<dbReference type="Pfam" id="PF03331">
    <property type="entry name" value="LpxC"/>
    <property type="match status" value="1"/>
</dbReference>
<evidence type="ECO:0000256" key="4">
    <source>
        <dbReference type="ARBA" id="ARBA00022516"/>
    </source>
</evidence>
<name>A0A382L889_9ZZZZ</name>
<dbReference type="Gene3D" id="3.30.230.20">
    <property type="entry name" value="lpxc deacetylase, domain 1"/>
    <property type="match status" value="1"/>
</dbReference>